<evidence type="ECO:0000256" key="1">
    <source>
        <dbReference type="SAM" id="MobiDB-lite"/>
    </source>
</evidence>
<dbReference type="Pfam" id="PF14196">
    <property type="entry name" value="ATC_hydrolase"/>
    <property type="match status" value="1"/>
</dbReference>
<evidence type="ECO:0000313" key="3">
    <source>
        <dbReference type="Proteomes" id="UP000649739"/>
    </source>
</evidence>
<proteinExistence type="predicted"/>
<feature type="region of interest" description="Disordered" evidence="1">
    <location>
        <begin position="1"/>
        <end position="22"/>
    </location>
</feature>
<comment type="caution">
    <text evidence="2">The sequence shown here is derived from an EMBL/GenBank/DDBJ whole genome shotgun (WGS) entry which is preliminary data.</text>
</comment>
<protein>
    <recommendedName>
        <fullName evidence="4">L-2-amino-thiazoline-4-carboxylic acid hydrolase</fullName>
    </recommendedName>
</protein>
<reference evidence="2" key="1">
    <citation type="journal article" date="2014" name="Int. J. Syst. Evol. Microbiol.">
        <title>Complete genome sequence of Corynebacterium casei LMG S-19264T (=DSM 44701T), isolated from a smear-ripened cheese.</title>
        <authorList>
            <consortium name="US DOE Joint Genome Institute (JGI-PGF)"/>
            <person name="Walter F."/>
            <person name="Albersmeier A."/>
            <person name="Kalinowski J."/>
            <person name="Ruckert C."/>
        </authorList>
    </citation>
    <scope>NUCLEOTIDE SEQUENCE</scope>
    <source>
        <strain evidence="2">JCM 3090</strain>
    </source>
</reference>
<reference evidence="2" key="2">
    <citation type="submission" date="2020-09" db="EMBL/GenBank/DDBJ databases">
        <authorList>
            <person name="Sun Q."/>
            <person name="Ohkuma M."/>
        </authorList>
    </citation>
    <scope>NUCLEOTIDE SEQUENCE</scope>
    <source>
        <strain evidence="2">JCM 3090</strain>
    </source>
</reference>
<name>A0A8J3FC84_9ACTN</name>
<accession>A0A8J3FC84</accession>
<sequence>MTDTTTPEPVAPEQHEQPQYDPADWTPVIERAFFTRLLQTVESSAVAAWAQPIDALVRRRLAALDRQVEPLVANAMDAANARFTTLAVATYDILEPVYGPTEAAAIVEDCLNSPLREQMLTGTRDMLDRTDDPFTTLVAASKQREQSYFGPSFHFERPVDDGDTYVLDVRRCLFHEVLAAVDRRPLQPILCRFDLNWADAIDPSRHKLRFLRPVTHATGTTCRMLFTREEHLPDLIARPADPASTPPATATGW</sequence>
<gene>
    <name evidence="2" type="ORF">GCM10010123_38640</name>
</gene>
<evidence type="ECO:0008006" key="4">
    <source>
        <dbReference type="Google" id="ProtNLM"/>
    </source>
</evidence>
<dbReference type="Proteomes" id="UP000649739">
    <property type="component" value="Unassembled WGS sequence"/>
</dbReference>
<evidence type="ECO:0000313" key="2">
    <source>
        <dbReference type="EMBL" id="GGK04940.1"/>
    </source>
</evidence>
<dbReference type="RefSeq" id="WP_189171600.1">
    <property type="nucleotide sequence ID" value="NZ_BMQB01000009.1"/>
</dbReference>
<organism evidence="2 3">
    <name type="scientific">Pilimelia anulata</name>
    <dbReference type="NCBI Taxonomy" id="53371"/>
    <lineage>
        <taxon>Bacteria</taxon>
        <taxon>Bacillati</taxon>
        <taxon>Actinomycetota</taxon>
        <taxon>Actinomycetes</taxon>
        <taxon>Micromonosporales</taxon>
        <taxon>Micromonosporaceae</taxon>
        <taxon>Pilimelia</taxon>
    </lineage>
</organism>
<dbReference type="EMBL" id="BMQB01000009">
    <property type="protein sequence ID" value="GGK04940.1"/>
    <property type="molecule type" value="Genomic_DNA"/>
</dbReference>
<dbReference type="AlphaFoldDB" id="A0A8J3FC84"/>
<dbReference type="InterPro" id="IPR026002">
    <property type="entry name" value="ATC_hydrolase-like"/>
</dbReference>
<keyword evidence="3" id="KW-1185">Reference proteome</keyword>